<dbReference type="Gene3D" id="3.30.160.70">
    <property type="entry name" value="Methylated DNA-protein cysteine methyltransferase domain"/>
    <property type="match status" value="1"/>
</dbReference>
<feature type="non-terminal residue" evidence="1">
    <location>
        <position position="35"/>
    </location>
</feature>
<comment type="caution">
    <text evidence="1">The sequence shown here is derived from an EMBL/GenBank/DDBJ whole genome shotgun (WGS) entry which is preliminary data.</text>
</comment>
<dbReference type="AlphaFoldDB" id="A0A0F9MJL4"/>
<organism evidence="1">
    <name type="scientific">marine sediment metagenome</name>
    <dbReference type="NCBI Taxonomy" id="412755"/>
    <lineage>
        <taxon>unclassified sequences</taxon>
        <taxon>metagenomes</taxon>
        <taxon>ecological metagenomes</taxon>
    </lineage>
</organism>
<reference evidence="1" key="1">
    <citation type="journal article" date="2015" name="Nature">
        <title>Complex archaea that bridge the gap between prokaryotes and eukaryotes.</title>
        <authorList>
            <person name="Spang A."/>
            <person name="Saw J.H."/>
            <person name="Jorgensen S.L."/>
            <person name="Zaremba-Niedzwiedzka K."/>
            <person name="Martijn J."/>
            <person name="Lind A.E."/>
            <person name="van Eijk R."/>
            <person name="Schleper C."/>
            <person name="Guy L."/>
            <person name="Ettema T.J."/>
        </authorList>
    </citation>
    <scope>NUCLEOTIDE SEQUENCE</scope>
</reference>
<evidence type="ECO:0000313" key="1">
    <source>
        <dbReference type="EMBL" id="KKN07515.1"/>
    </source>
</evidence>
<gene>
    <name evidence="1" type="ORF">LCGC14_1066200</name>
</gene>
<protein>
    <submittedName>
        <fullName evidence="1">Uncharacterized protein</fullName>
    </submittedName>
</protein>
<proteinExistence type="predicted"/>
<dbReference type="EMBL" id="LAZR01004562">
    <property type="protein sequence ID" value="KKN07515.1"/>
    <property type="molecule type" value="Genomic_DNA"/>
</dbReference>
<sequence>MSKTDHGYYNSEIGYIRIVGGNNKIFSIDFIEKKP</sequence>
<accession>A0A0F9MJL4</accession>
<name>A0A0F9MJL4_9ZZZZ</name>